<evidence type="ECO:0000259" key="5">
    <source>
        <dbReference type="Pfam" id="PF13407"/>
    </source>
</evidence>
<organism evidence="6 7">
    <name type="scientific">Paractinoplanes rishiriensis</name>
    <dbReference type="NCBI Taxonomy" id="1050105"/>
    <lineage>
        <taxon>Bacteria</taxon>
        <taxon>Bacillati</taxon>
        <taxon>Actinomycetota</taxon>
        <taxon>Actinomycetes</taxon>
        <taxon>Micromonosporales</taxon>
        <taxon>Micromonosporaceae</taxon>
        <taxon>Paractinoplanes</taxon>
    </lineage>
</organism>
<dbReference type="EMBL" id="BOMV01000039">
    <property type="protein sequence ID" value="GIE95934.1"/>
    <property type="molecule type" value="Genomic_DNA"/>
</dbReference>
<dbReference type="InterPro" id="IPR025997">
    <property type="entry name" value="SBP_2_dom"/>
</dbReference>
<dbReference type="AlphaFoldDB" id="A0A919MV12"/>
<evidence type="ECO:0000256" key="2">
    <source>
        <dbReference type="ARBA" id="ARBA00007639"/>
    </source>
</evidence>
<feature type="chain" id="PRO_5038930811" evidence="4">
    <location>
        <begin position="23"/>
        <end position="383"/>
    </location>
</feature>
<dbReference type="PANTHER" id="PTHR46847:SF1">
    <property type="entry name" value="D-ALLOSE-BINDING PERIPLASMIC PROTEIN-RELATED"/>
    <property type="match status" value="1"/>
</dbReference>
<evidence type="ECO:0000313" key="6">
    <source>
        <dbReference type="EMBL" id="GIE95934.1"/>
    </source>
</evidence>
<feature type="signal peptide" evidence="4">
    <location>
        <begin position="1"/>
        <end position="22"/>
    </location>
</feature>
<dbReference type="InterPro" id="IPR028082">
    <property type="entry name" value="Peripla_BP_I"/>
</dbReference>
<dbReference type="Gene3D" id="3.40.50.2300">
    <property type="match status" value="2"/>
</dbReference>
<dbReference type="CDD" id="cd06316">
    <property type="entry name" value="PBP1_ABC_sugar_binding-like"/>
    <property type="match status" value="1"/>
</dbReference>
<evidence type="ECO:0000313" key="7">
    <source>
        <dbReference type="Proteomes" id="UP000636960"/>
    </source>
</evidence>
<comment type="subcellular location">
    <subcellularLocation>
        <location evidence="1">Cell envelope</location>
    </subcellularLocation>
</comment>
<dbReference type="GO" id="GO:0030313">
    <property type="term" value="C:cell envelope"/>
    <property type="evidence" value="ECO:0007669"/>
    <property type="project" value="UniProtKB-SubCell"/>
</dbReference>
<accession>A0A919MV12</accession>
<keyword evidence="7" id="KW-1185">Reference proteome</keyword>
<evidence type="ECO:0000256" key="3">
    <source>
        <dbReference type="ARBA" id="ARBA00022729"/>
    </source>
</evidence>
<keyword evidence="3 4" id="KW-0732">Signal</keyword>
<feature type="domain" description="Periplasmic binding protein" evidence="5">
    <location>
        <begin position="84"/>
        <end position="344"/>
    </location>
</feature>
<gene>
    <name evidence="6" type="ORF">Ari01nite_33990</name>
</gene>
<proteinExistence type="inferred from homology"/>
<evidence type="ECO:0000256" key="1">
    <source>
        <dbReference type="ARBA" id="ARBA00004196"/>
    </source>
</evidence>
<comment type="caution">
    <text evidence="6">The sequence shown here is derived from an EMBL/GenBank/DDBJ whole genome shotgun (WGS) entry which is preliminary data.</text>
</comment>
<dbReference type="GO" id="GO:0030246">
    <property type="term" value="F:carbohydrate binding"/>
    <property type="evidence" value="ECO:0007669"/>
    <property type="project" value="UniProtKB-ARBA"/>
</dbReference>
<dbReference type="SUPFAM" id="SSF53822">
    <property type="entry name" value="Periplasmic binding protein-like I"/>
    <property type="match status" value="1"/>
</dbReference>
<dbReference type="PROSITE" id="PS51257">
    <property type="entry name" value="PROKAR_LIPOPROTEIN"/>
    <property type="match status" value="1"/>
</dbReference>
<sequence length="383" mass="40028">MRKVFRPLVVVTVVLLAASGCAYPSATSVQQDPGVSQQADQALAELKTAPGNPGPNGEEPAPASAVELTPQDVEKIKALKAKAGIALHFGGNDWSNAQTAGLKSEFARLGIEVVAVTDAGFSPDKQTSDIETMLAKEPDIIVSIPTDTTATAPAYQKAAAAGVKIVFMDLAAKGMVPGKDYVAIVSADNYRLGEVTANLMAKAIGGKGKIGMIYHGIDFPVNNERRAGAEATFKNYPDIQIVEKKGIVGPDFAGDAQNVASAMLSKYADLKGIWAIWDVPAEGVMAAARATGRLDLAVTAQDLGKIVALGLARNQLMVGVGAQVPFDQGVTEARVAAGALIGKKEPTFVSLGALAVTHDNVLEAWTQVYHQPPPDFLKNAYLP</sequence>
<dbReference type="PANTHER" id="PTHR46847">
    <property type="entry name" value="D-ALLOSE-BINDING PERIPLASMIC PROTEIN-RELATED"/>
    <property type="match status" value="1"/>
</dbReference>
<dbReference type="Pfam" id="PF13407">
    <property type="entry name" value="Peripla_BP_4"/>
    <property type="match status" value="1"/>
</dbReference>
<evidence type="ECO:0000256" key="4">
    <source>
        <dbReference type="SAM" id="SignalP"/>
    </source>
</evidence>
<dbReference type="Proteomes" id="UP000636960">
    <property type="component" value="Unassembled WGS sequence"/>
</dbReference>
<protein>
    <submittedName>
        <fullName evidence="6">Sugar ABC transporter substrate-binding protein</fullName>
    </submittedName>
</protein>
<reference evidence="6" key="1">
    <citation type="submission" date="2021-01" db="EMBL/GenBank/DDBJ databases">
        <title>Whole genome shotgun sequence of Actinoplanes rishiriensis NBRC 108556.</title>
        <authorList>
            <person name="Komaki H."/>
            <person name="Tamura T."/>
        </authorList>
    </citation>
    <scope>NUCLEOTIDE SEQUENCE</scope>
    <source>
        <strain evidence="6">NBRC 108556</strain>
    </source>
</reference>
<name>A0A919MV12_9ACTN</name>
<comment type="similarity">
    <text evidence="2">Belongs to the bacterial solute-binding protein 2 family.</text>
</comment>